<dbReference type="OrthoDB" id="9796817at2"/>
<dbReference type="PANTHER" id="PTHR30290">
    <property type="entry name" value="PERIPLASMIC BINDING COMPONENT OF ABC TRANSPORTER"/>
    <property type="match status" value="1"/>
</dbReference>
<dbReference type="GO" id="GO:0042597">
    <property type="term" value="C:periplasmic space"/>
    <property type="evidence" value="ECO:0007669"/>
    <property type="project" value="UniProtKB-ARBA"/>
</dbReference>
<feature type="domain" description="Solute-binding protein family 5" evidence="5">
    <location>
        <begin position="122"/>
        <end position="503"/>
    </location>
</feature>
<evidence type="ECO:0000256" key="2">
    <source>
        <dbReference type="ARBA" id="ARBA00022448"/>
    </source>
</evidence>
<dbReference type="Pfam" id="PF00496">
    <property type="entry name" value="SBP_bac_5"/>
    <property type="match status" value="1"/>
</dbReference>
<evidence type="ECO:0000256" key="4">
    <source>
        <dbReference type="SAM" id="SignalP"/>
    </source>
</evidence>
<feature type="chain" id="PRO_5039421174" evidence="4">
    <location>
        <begin position="23"/>
        <end position="595"/>
    </location>
</feature>
<evidence type="ECO:0000313" key="6">
    <source>
        <dbReference type="EMBL" id="BBA93300.1"/>
    </source>
</evidence>
<keyword evidence="3 4" id="KW-0732">Signal</keyword>
<evidence type="ECO:0000259" key="5">
    <source>
        <dbReference type="Pfam" id="PF00496"/>
    </source>
</evidence>
<dbReference type="KEGG" id="srq:SR187_8485"/>
<proteinExistence type="inferred from homology"/>
<keyword evidence="2" id="KW-0813">Transport</keyword>
<dbReference type="InterPro" id="IPR030678">
    <property type="entry name" value="Peptide/Ni-bd"/>
</dbReference>
<dbReference type="InterPro" id="IPR039424">
    <property type="entry name" value="SBP_5"/>
</dbReference>
<dbReference type="GeneID" id="52230210"/>
<dbReference type="RefSeq" id="WP_120172168.1">
    <property type="nucleotide sequence ID" value="NZ_AP018400.1"/>
</dbReference>
<name>A0A2Z5TPX0_9STRE</name>
<dbReference type="GO" id="GO:0015833">
    <property type="term" value="P:peptide transport"/>
    <property type="evidence" value="ECO:0007669"/>
    <property type="project" value="TreeGrafter"/>
</dbReference>
<dbReference type="SUPFAM" id="SSF53850">
    <property type="entry name" value="Periplasmic binding protein-like II"/>
    <property type="match status" value="1"/>
</dbReference>
<feature type="signal peptide" evidence="4">
    <location>
        <begin position="1"/>
        <end position="22"/>
    </location>
</feature>
<dbReference type="PROSITE" id="PS51257">
    <property type="entry name" value="PROKAR_LIPOPROTEIN"/>
    <property type="match status" value="1"/>
</dbReference>
<dbReference type="EMBL" id="AP018400">
    <property type="protein sequence ID" value="BBA93300.1"/>
    <property type="molecule type" value="Genomic_DNA"/>
</dbReference>
<comment type="similarity">
    <text evidence="1">Belongs to the bacterial solute-binding protein 5 family.</text>
</comment>
<dbReference type="GO" id="GO:0043190">
    <property type="term" value="C:ATP-binding cassette (ABC) transporter complex"/>
    <property type="evidence" value="ECO:0007669"/>
    <property type="project" value="InterPro"/>
</dbReference>
<dbReference type="Gene3D" id="3.40.190.10">
    <property type="entry name" value="Periplasmic binding protein-like II"/>
    <property type="match status" value="1"/>
</dbReference>
<sequence>MKKTTKLFALAGVTLLSVAALSACGSKKSNTAKQDLSFPSEVKQEGTAVAGAQLKVAWVSATTSTGLLIDELTSNTTDSTFGGMVDISMFGYDGDRKLDDSGLAKAEFDVKGKKVKISLTGKDYKWSDGQPFTINDYIFTIKAMASKDYTGVRFDDRFLNIVGMEEFVAGKASDISGIKKIDDHTVELSVKEVFPSMMYAGGKLPAFVQPEHIYKNIPVKDWESSEYSRTAKIVGMGPWKIKEIVNGESITYVPNEHYFKGAPKTSSMKVDIVSPDTIVAEMKAGNYDIADMPSDQVDSYKGLSNLNIVGSLDSSYEYISFNLGKYDNDQSKNVMDENAKMNDVKLRQAIAHAIDTKTAGEKLYHGLYHPAKSLIISFFGDLHDSELEGYTYNPEKAKKLLDEAGYKDVDGDGIREGKDGKPFKISFAARKRTEANEALMQQYLAWWKEVGLNVELYTGRTIEGNTFYEMIKANDANIDMYAAGWSTGYDPNPTGLWGPNAKFNMSRFVSDEHTKLLEAFKSEEAFDEKKNLENYKAWQKYAADQVFAIPTFESEVLVALNKRVKNYDTKLGSASGNGLAYENIELLADKGEAAK</sequence>
<dbReference type="PANTHER" id="PTHR30290:SF9">
    <property type="entry name" value="OLIGOPEPTIDE-BINDING PROTEIN APPA"/>
    <property type="match status" value="1"/>
</dbReference>
<dbReference type="AlphaFoldDB" id="A0A2Z5TPX0"/>
<dbReference type="GO" id="GO:1904680">
    <property type="term" value="F:peptide transmembrane transporter activity"/>
    <property type="evidence" value="ECO:0007669"/>
    <property type="project" value="TreeGrafter"/>
</dbReference>
<evidence type="ECO:0000256" key="1">
    <source>
        <dbReference type="ARBA" id="ARBA00005695"/>
    </source>
</evidence>
<protein>
    <submittedName>
        <fullName evidence="6">Oligopeptide ABC transporter substrate-binding protein</fullName>
    </submittedName>
</protein>
<accession>A0A2Z5TPX0</accession>
<dbReference type="Gene3D" id="3.10.105.10">
    <property type="entry name" value="Dipeptide-binding Protein, Domain 3"/>
    <property type="match status" value="1"/>
</dbReference>
<gene>
    <name evidence="6" type="ORF">SR187_8485</name>
</gene>
<evidence type="ECO:0000256" key="3">
    <source>
        <dbReference type="ARBA" id="ARBA00022729"/>
    </source>
</evidence>
<evidence type="ECO:0000313" key="7">
    <source>
        <dbReference type="Proteomes" id="UP000269331"/>
    </source>
</evidence>
<dbReference type="Proteomes" id="UP000269331">
    <property type="component" value="Chromosome"/>
</dbReference>
<dbReference type="InterPro" id="IPR000914">
    <property type="entry name" value="SBP_5_dom"/>
</dbReference>
<dbReference type="PIRSF" id="PIRSF002741">
    <property type="entry name" value="MppA"/>
    <property type="match status" value="1"/>
</dbReference>
<reference evidence="6 7" key="1">
    <citation type="journal article" date="2018" name="Genome Biol. Evol.">
        <title>Complete Genome Sequence of Streptococcus ruminantium sp. nov. GUT-187T (=DSM 104980T =JCM 31869T), the Type Strain of S. ruminantium, and Comparison with Genome Sequences of Streptococcus suis Strains.</title>
        <authorList>
            <person name="Tohya M."/>
            <person name="Sekizaki T."/>
            <person name="Miyoshi-Akiyama T."/>
        </authorList>
    </citation>
    <scope>NUCLEOTIDE SEQUENCE [LARGE SCALE GENOMIC DNA]</scope>
    <source>
        <strain evidence="6 7">GUT187T</strain>
    </source>
</reference>
<organism evidence="6 7">
    <name type="scientific">Streptococcus ruminantium</name>
    <dbReference type="NCBI Taxonomy" id="1917441"/>
    <lineage>
        <taxon>Bacteria</taxon>
        <taxon>Bacillati</taxon>
        <taxon>Bacillota</taxon>
        <taxon>Bacilli</taxon>
        <taxon>Lactobacillales</taxon>
        <taxon>Streptococcaceae</taxon>
        <taxon>Streptococcus</taxon>
    </lineage>
</organism>
<dbReference type="CDD" id="cd08510">
    <property type="entry name" value="PBP2_Lactococcal_OppA_like"/>
    <property type="match status" value="1"/>
</dbReference>